<evidence type="ECO:0000313" key="2">
    <source>
        <dbReference type="Proteomes" id="UP001497472"/>
    </source>
</evidence>
<dbReference type="AlphaFoldDB" id="A0AAV1IVX8"/>
<dbReference type="EMBL" id="CAVLEF010000001">
    <property type="protein sequence ID" value="CAK1540854.1"/>
    <property type="molecule type" value="Genomic_DNA"/>
</dbReference>
<accession>A0AAV1IVX8</accession>
<gene>
    <name evidence="1" type="ORF">LNINA_LOCUS875</name>
</gene>
<keyword evidence="2" id="KW-1185">Reference proteome</keyword>
<sequence length="147" mass="15620">MVWNGIISRRRTSREVAERAPIGASEARARNAVCKSYKVMNNSTELIAFSAPGAGYLADRYYSASSLRSAYSELGRHPAALTRSGQSTVLFGVIERQGVTSVESQQTTSGATLTPSGATLAGVGRCARVAKYQHQSLTRPPTVGPVT</sequence>
<organism evidence="1 2">
    <name type="scientific">Leptosia nina</name>
    <dbReference type="NCBI Taxonomy" id="320188"/>
    <lineage>
        <taxon>Eukaryota</taxon>
        <taxon>Metazoa</taxon>
        <taxon>Ecdysozoa</taxon>
        <taxon>Arthropoda</taxon>
        <taxon>Hexapoda</taxon>
        <taxon>Insecta</taxon>
        <taxon>Pterygota</taxon>
        <taxon>Neoptera</taxon>
        <taxon>Endopterygota</taxon>
        <taxon>Lepidoptera</taxon>
        <taxon>Glossata</taxon>
        <taxon>Ditrysia</taxon>
        <taxon>Papilionoidea</taxon>
        <taxon>Pieridae</taxon>
        <taxon>Pierinae</taxon>
        <taxon>Leptosia</taxon>
    </lineage>
</organism>
<dbReference type="Proteomes" id="UP001497472">
    <property type="component" value="Unassembled WGS sequence"/>
</dbReference>
<comment type="caution">
    <text evidence="1">The sequence shown here is derived from an EMBL/GenBank/DDBJ whole genome shotgun (WGS) entry which is preliminary data.</text>
</comment>
<protein>
    <submittedName>
        <fullName evidence="1">Uncharacterized protein</fullName>
    </submittedName>
</protein>
<evidence type="ECO:0000313" key="1">
    <source>
        <dbReference type="EMBL" id="CAK1540854.1"/>
    </source>
</evidence>
<proteinExistence type="predicted"/>
<name>A0AAV1IVX8_9NEOP</name>
<reference evidence="1 2" key="1">
    <citation type="submission" date="2023-11" db="EMBL/GenBank/DDBJ databases">
        <authorList>
            <person name="Okamura Y."/>
        </authorList>
    </citation>
    <scope>NUCLEOTIDE SEQUENCE [LARGE SCALE GENOMIC DNA]</scope>
</reference>